<accession>A0A975A015</accession>
<name>A0A975A015_9BACT</name>
<dbReference type="KEGG" id="fuv:JR347_14160"/>
<reference evidence="1" key="1">
    <citation type="submission" date="2021-02" db="EMBL/GenBank/DDBJ databases">
        <title>Fulvivirga sp. S481 isolated from sea water.</title>
        <authorList>
            <person name="Bae S.S."/>
            <person name="Baek K."/>
        </authorList>
    </citation>
    <scope>NUCLEOTIDE SEQUENCE</scope>
    <source>
        <strain evidence="1">S481</strain>
    </source>
</reference>
<proteinExistence type="predicted"/>
<keyword evidence="2" id="KW-1185">Reference proteome</keyword>
<organism evidence="1 2">
    <name type="scientific">Fulvivirga lutea</name>
    <dbReference type="NCBI Taxonomy" id="2810512"/>
    <lineage>
        <taxon>Bacteria</taxon>
        <taxon>Pseudomonadati</taxon>
        <taxon>Bacteroidota</taxon>
        <taxon>Cytophagia</taxon>
        <taxon>Cytophagales</taxon>
        <taxon>Fulvivirgaceae</taxon>
        <taxon>Fulvivirga</taxon>
    </lineage>
</organism>
<dbReference type="Proteomes" id="UP000662783">
    <property type="component" value="Chromosome"/>
</dbReference>
<evidence type="ECO:0000313" key="1">
    <source>
        <dbReference type="EMBL" id="QSE96730.1"/>
    </source>
</evidence>
<dbReference type="RefSeq" id="WP_205721244.1">
    <property type="nucleotide sequence ID" value="NZ_CP070608.1"/>
</dbReference>
<dbReference type="EMBL" id="CP070608">
    <property type="protein sequence ID" value="QSE96730.1"/>
    <property type="molecule type" value="Genomic_DNA"/>
</dbReference>
<dbReference type="AlphaFoldDB" id="A0A975A015"/>
<gene>
    <name evidence="1" type="ORF">JR347_14160</name>
</gene>
<protein>
    <submittedName>
        <fullName evidence="1">Uncharacterized protein</fullName>
    </submittedName>
</protein>
<evidence type="ECO:0000313" key="2">
    <source>
        <dbReference type="Proteomes" id="UP000662783"/>
    </source>
</evidence>
<sequence>MLSSNKAFDPKVISEYRDKMKKLNQNFLISDSEDNSDEYCNFFFVGMYEGKEVVYDAVMYTLRLHHLSEVYEVAEHKAARHFPEFKKIKYREDENGDLVALDDLEEEIGLFIAEAIMEIEEEEEVKVKEHVELDPNIDFGIGLDIGLNRDTIDKKTISDFVKRFNEDSLELDETLYSFQTQDEELA</sequence>